<sequence>MAQSAEHSQLGEPWSGGVASNTKQIMWINWKIMLKKTCEADGLDDSMKNDLSEDMSTVSEAFLDPDDFNCHFNLHF</sequence>
<evidence type="ECO:0000313" key="2">
    <source>
        <dbReference type="Proteomes" id="UP000297814"/>
    </source>
</evidence>
<dbReference type="Proteomes" id="UP000297814">
    <property type="component" value="Unassembled WGS sequence"/>
</dbReference>
<dbReference type="AlphaFoldDB" id="A0A4Z1GN07"/>
<protein>
    <submittedName>
        <fullName evidence="1">Uncharacterized protein</fullName>
    </submittedName>
</protein>
<gene>
    <name evidence="1" type="ORF">BHYA_0166g00170</name>
</gene>
<dbReference type="EMBL" id="PQXK01000166">
    <property type="protein sequence ID" value="TGO35213.1"/>
    <property type="molecule type" value="Genomic_DNA"/>
</dbReference>
<evidence type="ECO:0000313" key="1">
    <source>
        <dbReference type="EMBL" id="TGO35213.1"/>
    </source>
</evidence>
<comment type="caution">
    <text evidence="1">The sequence shown here is derived from an EMBL/GenBank/DDBJ whole genome shotgun (WGS) entry which is preliminary data.</text>
</comment>
<proteinExistence type="predicted"/>
<keyword evidence="2" id="KW-1185">Reference proteome</keyword>
<reference evidence="1 2" key="1">
    <citation type="submission" date="2017-12" db="EMBL/GenBank/DDBJ databases">
        <title>Comparative genomics of Botrytis spp.</title>
        <authorList>
            <person name="Valero-Jimenez C.A."/>
            <person name="Tapia P."/>
            <person name="Veloso J."/>
            <person name="Silva-Moreno E."/>
            <person name="Staats M."/>
            <person name="Valdes J.H."/>
            <person name="Van Kan J.A.L."/>
        </authorList>
    </citation>
    <scope>NUCLEOTIDE SEQUENCE [LARGE SCALE GENOMIC DNA]</scope>
    <source>
        <strain evidence="1 2">Bh0001</strain>
    </source>
</reference>
<organism evidence="1 2">
    <name type="scientific">Botrytis hyacinthi</name>
    <dbReference type="NCBI Taxonomy" id="278943"/>
    <lineage>
        <taxon>Eukaryota</taxon>
        <taxon>Fungi</taxon>
        <taxon>Dikarya</taxon>
        <taxon>Ascomycota</taxon>
        <taxon>Pezizomycotina</taxon>
        <taxon>Leotiomycetes</taxon>
        <taxon>Helotiales</taxon>
        <taxon>Sclerotiniaceae</taxon>
        <taxon>Botrytis</taxon>
    </lineage>
</organism>
<accession>A0A4Z1GN07</accession>
<name>A0A4Z1GN07_9HELO</name>